<dbReference type="AlphaFoldDB" id="A0A553QSP7"/>
<dbReference type="InterPro" id="IPR003599">
    <property type="entry name" value="Ig_sub"/>
</dbReference>
<evidence type="ECO:0000256" key="2">
    <source>
        <dbReference type="ARBA" id="ARBA00022475"/>
    </source>
</evidence>
<evidence type="ECO:0000259" key="13">
    <source>
        <dbReference type="PROSITE" id="PS50835"/>
    </source>
</evidence>
<dbReference type="PANTHER" id="PTHR25466">
    <property type="entry name" value="T-LYMPHOCYTE ACTIVATION ANTIGEN"/>
    <property type="match status" value="1"/>
</dbReference>
<protein>
    <recommendedName>
        <fullName evidence="13">Ig-like domain-containing protein</fullName>
    </recommendedName>
</protein>
<dbReference type="InterPro" id="IPR036179">
    <property type="entry name" value="Ig-like_dom_sf"/>
</dbReference>
<evidence type="ECO:0000256" key="1">
    <source>
        <dbReference type="ARBA" id="ARBA00004251"/>
    </source>
</evidence>
<dbReference type="InterPro" id="IPR013106">
    <property type="entry name" value="Ig_V-set"/>
</dbReference>
<keyword evidence="5 11" id="KW-1133">Transmembrane helix</keyword>
<comment type="subcellular location">
    <subcellularLocation>
        <location evidence="1">Cell membrane</location>
        <topology evidence="1">Single-pass type I membrane protein</topology>
    </subcellularLocation>
</comment>
<evidence type="ECO:0000313" key="15">
    <source>
        <dbReference type="Proteomes" id="UP000316079"/>
    </source>
</evidence>
<dbReference type="GO" id="GO:0031295">
    <property type="term" value="P:T cell costimulation"/>
    <property type="evidence" value="ECO:0007669"/>
    <property type="project" value="TreeGrafter"/>
</dbReference>
<dbReference type="SUPFAM" id="SSF48726">
    <property type="entry name" value="Immunoglobulin"/>
    <property type="match status" value="2"/>
</dbReference>
<evidence type="ECO:0000256" key="9">
    <source>
        <dbReference type="ARBA" id="ARBA00023180"/>
    </source>
</evidence>
<evidence type="ECO:0000256" key="5">
    <source>
        <dbReference type="ARBA" id="ARBA00022989"/>
    </source>
</evidence>
<dbReference type="PANTHER" id="PTHR25466:SF11">
    <property type="entry name" value="GALECTIN 17-RELATED"/>
    <property type="match status" value="1"/>
</dbReference>
<dbReference type="GO" id="GO:0009897">
    <property type="term" value="C:external side of plasma membrane"/>
    <property type="evidence" value="ECO:0007669"/>
    <property type="project" value="TreeGrafter"/>
</dbReference>
<dbReference type="PROSITE" id="PS50835">
    <property type="entry name" value="IG_LIKE"/>
    <property type="match status" value="2"/>
</dbReference>
<evidence type="ECO:0000313" key="14">
    <source>
        <dbReference type="EMBL" id="TRY92778.1"/>
    </source>
</evidence>
<dbReference type="InterPro" id="IPR051713">
    <property type="entry name" value="T-cell_Activation_Regulation"/>
</dbReference>
<reference evidence="14 15" key="1">
    <citation type="journal article" date="2019" name="Sci. Data">
        <title>Hybrid genome assembly and annotation of Danionella translucida.</title>
        <authorList>
            <person name="Kadobianskyi M."/>
            <person name="Schulze L."/>
            <person name="Schuelke M."/>
            <person name="Judkewitz B."/>
        </authorList>
    </citation>
    <scope>NUCLEOTIDE SEQUENCE [LARGE SCALE GENOMIC DNA]</scope>
    <source>
        <strain evidence="14 15">Bolton</strain>
    </source>
</reference>
<dbReference type="STRING" id="623744.A0A553QSP7"/>
<dbReference type="CDD" id="cd00096">
    <property type="entry name" value="Ig"/>
    <property type="match status" value="1"/>
</dbReference>
<evidence type="ECO:0000256" key="8">
    <source>
        <dbReference type="ARBA" id="ARBA00023170"/>
    </source>
</evidence>
<keyword evidence="4 12" id="KW-0732">Signal</keyword>
<dbReference type="Pfam" id="PF07686">
    <property type="entry name" value="V-set"/>
    <property type="match status" value="1"/>
</dbReference>
<dbReference type="GO" id="GO:0042102">
    <property type="term" value="P:positive regulation of T cell proliferation"/>
    <property type="evidence" value="ECO:0007669"/>
    <property type="project" value="TreeGrafter"/>
</dbReference>
<feature type="domain" description="Ig-like" evidence="13">
    <location>
        <begin position="128"/>
        <end position="229"/>
    </location>
</feature>
<feature type="domain" description="Ig-like" evidence="13">
    <location>
        <begin position="16"/>
        <end position="110"/>
    </location>
</feature>
<sequence>MNFLNTVLILTVVLKVSVSVFLQTAELQVLLGQRVVLPCNGSALSGALTEDFHLTWEANGMEVLSLRSGLLQFGSWFEDHAHFLSEPERTRDFSLVLEDVMLNDEGLYECLWEGTKPLCNVYLSVLTPASSSLTVWDVFEGGDVILKCFGKIPKHRPFKEVVLEWKKNHKVLLRLSSGITEVLSESSQLSLPSERDIQRGVFSLTLREVSQEDRGLYECRYKSSDYRTTHTGFPKANMLFVRGVAQSLSLESTSTETLSTLTEALGFPQSSTWMATTDSEPVTIPHTHSNVPETHVYNSKSVSGRDHLTEPPFPWIRFSLIAVVLMLTALILGLVVFYRGIW</sequence>
<dbReference type="GO" id="GO:0071222">
    <property type="term" value="P:cellular response to lipopolysaccharide"/>
    <property type="evidence" value="ECO:0007669"/>
    <property type="project" value="TreeGrafter"/>
</dbReference>
<proteinExistence type="predicted"/>
<evidence type="ECO:0000256" key="10">
    <source>
        <dbReference type="ARBA" id="ARBA00023319"/>
    </source>
</evidence>
<dbReference type="Gene3D" id="2.60.40.10">
    <property type="entry name" value="Immunoglobulins"/>
    <property type="match status" value="2"/>
</dbReference>
<keyword evidence="2" id="KW-1003">Cell membrane</keyword>
<name>A0A553QSP7_9TELE</name>
<evidence type="ECO:0000256" key="12">
    <source>
        <dbReference type="SAM" id="SignalP"/>
    </source>
</evidence>
<organism evidence="14 15">
    <name type="scientific">Danionella cerebrum</name>
    <dbReference type="NCBI Taxonomy" id="2873325"/>
    <lineage>
        <taxon>Eukaryota</taxon>
        <taxon>Metazoa</taxon>
        <taxon>Chordata</taxon>
        <taxon>Craniata</taxon>
        <taxon>Vertebrata</taxon>
        <taxon>Euteleostomi</taxon>
        <taxon>Actinopterygii</taxon>
        <taxon>Neopterygii</taxon>
        <taxon>Teleostei</taxon>
        <taxon>Ostariophysi</taxon>
        <taxon>Cypriniformes</taxon>
        <taxon>Danionidae</taxon>
        <taxon>Danioninae</taxon>
        <taxon>Danionella</taxon>
    </lineage>
</organism>
<keyword evidence="6 11" id="KW-0472">Membrane</keyword>
<gene>
    <name evidence="14" type="ORF">DNTS_024850</name>
</gene>
<dbReference type="Proteomes" id="UP000316079">
    <property type="component" value="Unassembled WGS sequence"/>
</dbReference>
<keyword evidence="10" id="KW-0393">Immunoglobulin domain</keyword>
<keyword evidence="9" id="KW-0325">Glycoprotein</keyword>
<keyword evidence="8" id="KW-0675">Receptor</keyword>
<dbReference type="GO" id="GO:0042130">
    <property type="term" value="P:negative regulation of T cell proliferation"/>
    <property type="evidence" value="ECO:0007669"/>
    <property type="project" value="TreeGrafter"/>
</dbReference>
<dbReference type="EMBL" id="SRMA01025597">
    <property type="protein sequence ID" value="TRY92779.1"/>
    <property type="molecule type" value="Genomic_DNA"/>
</dbReference>
<reference evidence="14" key="2">
    <citation type="submission" date="2019-04" db="EMBL/GenBank/DDBJ databases">
        <authorList>
            <person name="Kadobianskyi M."/>
            <person name="Schulze L."/>
            <person name="Schuelke M."/>
            <person name="Judkewitz B."/>
        </authorList>
    </citation>
    <scope>NUCLEOTIDE SEQUENCE</scope>
    <source>
        <strain evidence="14">Bolton</strain>
        <tissue evidence="14">Whole-body</tissue>
    </source>
</reference>
<evidence type="ECO:0000256" key="3">
    <source>
        <dbReference type="ARBA" id="ARBA00022692"/>
    </source>
</evidence>
<dbReference type="OrthoDB" id="8722926at2759"/>
<comment type="caution">
    <text evidence="14">The sequence shown here is derived from an EMBL/GenBank/DDBJ whole genome shotgun (WGS) entry which is preliminary data.</text>
</comment>
<keyword evidence="3 11" id="KW-0812">Transmembrane</keyword>
<dbReference type="InterPro" id="IPR007110">
    <property type="entry name" value="Ig-like_dom"/>
</dbReference>
<keyword evidence="15" id="KW-1185">Reference proteome</keyword>
<dbReference type="GO" id="GO:0006955">
    <property type="term" value="P:immune response"/>
    <property type="evidence" value="ECO:0007669"/>
    <property type="project" value="TreeGrafter"/>
</dbReference>
<evidence type="ECO:0000256" key="11">
    <source>
        <dbReference type="SAM" id="Phobius"/>
    </source>
</evidence>
<dbReference type="EMBL" id="SRMA01025597">
    <property type="protein sequence ID" value="TRY92778.1"/>
    <property type="molecule type" value="Genomic_DNA"/>
</dbReference>
<evidence type="ECO:0000256" key="4">
    <source>
        <dbReference type="ARBA" id="ARBA00022729"/>
    </source>
</evidence>
<keyword evidence="7" id="KW-1015">Disulfide bond</keyword>
<evidence type="ECO:0000256" key="7">
    <source>
        <dbReference type="ARBA" id="ARBA00023157"/>
    </source>
</evidence>
<dbReference type="SMART" id="SM00409">
    <property type="entry name" value="IG"/>
    <property type="match status" value="2"/>
</dbReference>
<feature type="signal peptide" evidence="12">
    <location>
        <begin position="1"/>
        <end position="19"/>
    </location>
</feature>
<dbReference type="GO" id="GO:0007166">
    <property type="term" value="P:cell surface receptor signaling pathway"/>
    <property type="evidence" value="ECO:0007669"/>
    <property type="project" value="TreeGrafter"/>
</dbReference>
<evidence type="ECO:0000256" key="6">
    <source>
        <dbReference type="ARBA" id="ARBA00023136"/>
    </source>
</evidence>
<dbReference type="InterPro" id="IPR013783">
    <property type="entry name" value="Ig-like_fold"/>
</dbReference>
<feature type="transmembrane region" description="Helical" evidence="11">
    <location>
        <begin position="315"/>
        <end position="338"/>
    </location>
</feature>
<accession>A0A553QSP7</accession>
<feature type="chain" id="PRO_5044617463" description="Ig-like domain-containing protein" evidence="12">
    <location>
        <begin position="20"/>
        <end position="342"/>
    </location>
</feature>